<protein>
    <recommendedName>
        <fullName evidence="4">Proteinase inhibitor I42 chagasin domain-containing protein</fullName>
    </recommendedName>
</protein>
<organism evidence="2 3">
    <name type="scientific">Streptantibioticus rubrisoli</name>
    <dbReference type="NCBI Taxonomy" id="1387313"/>
    <lineage>
        <taxon>Bacteria</taxon>
        <taxon>Bacillati</taxon>
        <taxon>Actinomycetota</taxon>
        <taxon>Actinomycetes</taxon>
        <taxon>Kitasatosporales</taxon>
        <taxon>Streptomycetaceae</taxon>
        <taxon>Streptantibioticus</taxon>
    </lineage>
</organism>
<feature type="signal peptide" evidence="1">
    <location>
        <begin position="1"/>
        <end position="30"/>
    </location>
</feature>
<feature type="chain" id="PRO_5047529441" description="Proteinase inhibitor I42 chagasin domain-containing protein" evidence="1">
    <location>
        <begin position="31"/>
        <end position="144"/>
    </location>
</feature>
<dbReference type="RefSeq" id="WP_255924885.1">
    <property type="nucleotide sequence ID" value="NZ_JANFNH010000001.1"/>
</dbReference>
<keyword evidence="1" id="KW-0732">Signal</keyword>
<proteinExistence type="predicted"/>
<evidence type="ECO:0008006" key="4">
    <source>
        <dbReference type="Google" id="ProtNLM"/>
    </source>
</evidence>
<dbReference type="EMBL" id="JANFNH010000001">
    <property type="protein sequence ID" value="MCQ4040952.1"/>
    <property type="molecule type" value="Genomic_DNA"/>
</dbReference>
<accession>A0ABT1P6H9</accession>
<evidence type="ECO:0000313" key="3">
    <source>
        <dbReference type="Proteomes" id="UP001206206"/>
    </source>
</evidence>
<reference evidence="2 3" key="1">
    <citation type="submission" date="2022-06" db="EMBL/GenBank/DDBJ databases">
        <title>Draft genome sequence of type strain Streptomyces rubrisoli DSM 42083.</title>
        <authorList>
            <person name="Duangmal K."/>
            <person name="Klaysubun C."/>
        </authorList>
    </citation>
    <scope>NUCLEOTIDE SEQUENCE [LARGE SCALE GENOMIC DNA]</scope>
    <source>
        <strain evidence="2 3">DSM 42083</strain>
    </source>
</reference>
<name>A0ABT1P6H9_9ACTN</name>
<gene>
    <name evidence="2" type="ORF">NON19_02635</name>
</gene>
<evidence type="ECO:0000313" key="2">
    <source>
        <dbReference type="EMBL" id="MCQ4040952.1"/>
    </source>
</evidence>
<comment type="caution">
    <text evidence="2">The sequence shown here is derived from an EMBL/GenBank/DDBJ whole genome shotgun (WGS) entry which is preliminary data.</text>
</comment>
<evidence type="ECO:0000256" key="1">
    <source>
        <dbReference type="SAM" id="SignalP"/>
    </source>
</evidence>
<dbReference type="Proteomes" id="UP001206206">
    <property type="component" value="Unassembled WGS sequence"/>
</dbReference>
<keyword evidence="3" id="KW-1185">Reference proteome</keyword>
<sequence>MRYPKFPVTALTVGLALSTAAICAPAPASAAPHTNRSVTAARLTLTNTDNGHSVTVRRGAVITVRLSGRQADGETWMWSAPSASDQHVLQRTLQATSRGGSARAVFHANADGTATITADERCAAARGHICPHTVLHWTATVHVK</sequence>